<dbReference type="GO" id="GO:0045430">
    <property type="term" value="F:chalcone isomerase activity"/>
    <property type="evidence" value="ECO:0007669"/>
    <property type="project" value="UniProtKB-EC"/>
</dbReference>
<keyword evidence="9" id="KW-0413">Isomerase</keyword>
<dbReference type="PANTHER" id="PTHR28039:SF8">
    <property type="entry name" value="CHALCONE--FLAVANONE ISOMERASE 1-RELATED"/>
    <property type="match status" value="1"/>
</dbReference>
<evidence type="ECO:0000256" key="1">
    <source>
        <dbReference type="ARBA" id="ARBA00004167"/>
    </source>
</evidence>
<evidence type="ECO:0000256" key="5">
    <source>
        <dbReference type="ARBA" id="ARBA00022729"/>
    </source>
</evidence>
<evidence type="ECO:0000256" key="4">
    <source>
        <dbReference type="ARBA" id="ARBA00022692"/>
    </source>
</evidence>
<sequence length="1291" mass="142665">MSAAATSLTHINVENVAFSPAVKPPASNKTLFLGGAGVRGLEIQGKFVKFTAIGVYLEDEAVPLLAVKWKGKSAQELTDSVEFFRDIVTGPFEKFIRVTTILPLTGEQYSEKVSENCAAIWKSLGIYTDAEAKAIDKFLEVFKAQTFPPGSSILFTQLPNGSLAIRFSKDGSIPEAENAVIQNKLLSEAVLESIIGKNGVSPATRETMATRLTELFEKNAEINGTNHKLSTISPAVTSVSQIEVETVAFPPAVKPPASNKTLFLGGAGARGLEIQGKFVKFTAIGVYLEDEAVPVLAVRWKGKSGKELTDSVEFFRDIVTGPFEKFIRVTMILPLTGQQYSEKVSENCVAIWKSLGIYTDAEAKAIDKFLEVFKAETFPPGTSILFTLLPRGALAITFSKDGSIPEVENTMIENKLLSEAVLESIIGKHDPNTWLNIDCGIEAPRVGPNLLSWNMDHQFTQSGINKRLPEKQPLDEMTTLRFFPNQMDQNCYTIPAYKRTLQYIIRAGFYYGNYDGLSKPPTFDLYLDGQIWSTVKTSTIGGPIYVEAIYVTHGSGSIGVCLIQTRDGEIPFISSLEAMPLWTHLYSQMENNSTFTLSIEPTLVVMKLEMATRPTLNDTRIMDIEINRQMMYTVGAEINQCKVVTLYPVPLVGPTINIKLASSRLSTLPPMISTMEVFTRANYNPPPSYAAAPGTKATSGYNPVDNYLIDCGSSTNKSVGDRVFVADQFYSNLLSNPHIIFANASSSPNSSAYNPSLFQTARIFNETSHYTFSVKKSGRHWIRIYFYPFVFRNYNLSNAKFSVYAQNFTLIKEYQSKVNPEVREYSFNVTSDRLVLTFSPFSNSFAFVNALEVFSLPDELIPPGATTIGPQGSYQNLWEHALETVERLNMGNKAVSPLNDTLWRFWDADGKYLKQSNVEKFLSDIKAVNFSKGVVTENIAPSSVYGTATILNTEPDPMTNANVTWLFNVDPGFDYLVRFHFCDILPRPSARFYFNVYIGSSAVVQYLDLLNRTSDVGVPYFMDVITRVTGSRMLNVSVGPSNNVQYPNALLNGLEVTKISNSKESLDVLDSLSPKSSKTKVILIVGLAVGLFIIFVLALVLFLLCRRRLADLSHRKAEDDFAMNEGDTIYTAGSKFSNGTPIFSTSKFGYRFPFVAIQEATDNFSESLVLGLVALGRRGQLEEIVDPCLEGQIKTDSLKKFGDIAEKCLAEYGVDRPSMGDVLWNLESALQLQGNEGRSSHNGKMTENVNNRANSFEASVSNAQVSMGSMGELSGVSMSKVFAQMVREEMR</sequence>
<keyword evidence="18" id="KW-1185">Reference proteome</keyword>
<evidence type="ECO:0000256" key="7">
    <source>
        <dbReference type="ARBA" id="ARBA00023136"/>
    </source>
</evidence>
<dbReference type="InterPro" id="IPR024788">
    <property type="entry name" value="Malectin-like_Carb-bd_dom"/>
</dbReference>
<evidence type="ECO:0000313" key="17">
    <source>
        <dbReference type="EMBL" id="KAF2295901.1"/>
    </source>
</evidence>
<organism evidence="17 18">
    <name type="scientific">Hevea brasiliensis</name>
    <name type="common">Para rubber tree</name>
    <name type="synonym">Siphonia brasiliensis</name>
    <dbReference type="NCBI Taxonomy" id="3981"/>
    <lineage>
        <taxon>Eukaryota</taxon>
        <taxon>Viridiplantae</taxon>
        <taxon>Streptophyta</taxon>
        <taxon>Embryophyta</taxon>
        <taxon>Tracheophyta</taxon>
        <taxon>Spermatophyta</taxon>
        <taxon>Magnoliopsida</taxon>
        <taxon>eudicotyledons</taxon>
        <taxon>Gunneridae</taxon>
        <taxon>Pentapetalae</taxon>
        <taxon>rosids</taxon>
        <taxon>fabids</taxon>
        <taxon>Malpighiales</taxon>
        <taxon>Euphorbiaceae</taxon>
        <taxon>Crotonoideae</taxon>
        <taxon>Micrandreae</taxon>
        <taxon>Hevea</taxon>
    </lineage>
</organism>
<feature type="domain" description="Chalcone isomerase" evidence="15">
    <location>
        <begin position="244"/>
        <end position="429"/>
    </location>
</feature>
<comment type="pathway">
    <text evidence="2">Secondary metabolite biosynthesis; flavonoid biosynthesis.</text>
</comment>
<dbReference type="UniPathway" id="UPA00154"/>
<dbReference type="InterPro" id="IPR036298">
    <property type="entry name" value="Chalcone_isomerase_sf"/>
</dbReference>
<reference evidence="17 18" key="1">
    <citation type="journal article" date="2020" name="Mol. Plant">
        <title>The Chromosome-Based Rubber Tree Genome Provides New Insights into Spurge Genome Evolution and Rubber Biosynthesis.</title>
        <authorList>
            <person name="Liu J."/>
            <person name="Shi C."/>
            <person name="Shi C.C."/>
            <person name="Li W."/>
            <person name="Zhang Q.J."/>
            <person name="Zhang Y."/>
            <person name="Li K."/>
            <person name="Lu H.F."/>
            <person name="Shi C."/>
            <person name="Zhu S.T."/>
            <person name="Xiao Z.Y."/>
            <person name="Nan H."/>
            <person name="Yue Y."/>
            <person name="Zhu X.G."/>
            <person name="Wu Y."/>
            <person name="Hong X.N."/>
            <person name="Fan G.Y."/>
            <person name="Tong Y."/>
            <person name="Zhang D."/>
            <person name="Mao C.L."/>
            <person name="Liu Y.L."/>
            <person name="Hao S.J."/>
            <person name="Liu W.Q."/>
            <person name="Lv M.Q."/>
            <person name="Zhang H.B."/>
            <person name="Liu Y."/>
            <person name="Hu-Tang G.R."/>
            <person name="Wang J.P."/>
            <person name="Wang J.H."/>
            <person name="Sun Y.H."/>
            <person name="Ni S.B."/>
            <person name="Chen W.B."/>
            <person name="Zhang X.C."/>
            <person name="Jiao Y.N."/>
            <person name="Eichler E.E."/>
            <person name="Li G.H."/>
            <person name="Liu X."/>
            <person name="Gao L.Z."/>
        </authorList>
    </citation>
    <scope>NUCLEOTIDE SEQUENCE [LARGE SCALE GENOMIC DNA]</scope>
    <source>
        <strain evidence="18">cv. GT1</strain>
        <tissue evidence="17">Leaf</tissue>
    </source>
</reference>
<dbReference type="Proteomes" id="UP000467840">
    <property type="component" value="Chromosome 7"/>
</dbReference>
<name>A0A6A6L3I2_HEVBR</name>
<dbReference type="FunFam" id="2.60.120.430:FF:000001">
    <property type="entry name" value="Receptor-like protein kinase FERONIA"/>
    <property type="match status" value="1"/>
</dbReference>
<evidence type="ECO:0000256" key="8">
    <source>
        <dbReference type="ARBA" id="ARBA00023180"/>
    </source>
</evidence>
<comment type="similarity">
    <text evidence="3 13">Belongs to the chalcone isomerase family.</text>
</comment>
<dbReference type="FunFam" id="2.60.120.430:FF:000005">
    <property type="entry name" value="Putative receptor-like protein kinase"/>
    <property type="match status" value="1"/>
</dbReference>
<dbReference type="InterPro" id="IPR016087">
    <property type="entry name" value="Chalcone_isomerase"/>
</dbReference>
<feature type="domain" description="Chalcone isomerase" evidence="15">
    <location>
        <begin position="13"/>
        <end position="215"/>
    </location>
</feature>
<comment type="subcellular location">
    <subcellularLocation>
        <location evidence="1">Membrane</location>
        <topology evidence="1">Single-pass membrane protein</topology>
    </subcellularLocation>
</comment>
<feature type="domain" description="Malectin-like" evidence="16">
    <location>
        <begin position="437"/>
        <end position="593"/>
    </location>
</feature>
<evidence type="ECO:0000313" key="18">
    <source>
        <dbReference type="Proteomes" id="UP000467840"/>
    </source>
</evidence>
<feature type="transmembrane region" description="Helical" evidence="14">
    <location>
        <begin position="1081"/>
        <end position="1105"/>
    </location>
</feature>
<dbReference type="SUPFAM" id="SSF54626">
    <property type="entry name" value="Chalcone isomerase"/>
    <property type="match status" value="2"/>
</dbReference>
<evidence type="ECO:0000259" key="15">
    <source>
        <dbReference type="Pfam" id="PF02431"/>
    </source>
</evidence>
<dbReference type="GO" id="GO:0016020">
    <property type="term" value="C:membrane"/>
    <property type="evidence" value="ECO:0007669"/>
    <property type="project" value="UniProtKB-SubCell"/>
</dbReference>
<comment type="catalytic activity">
    <reaction evidence="12">
        <text>a chalcone = a flavanone.</text>
        <dbReference type="EC" id="5.5.1.6"/>
    </reaction>
</comment>
<evidence type="ECO:0000256" key="6">
    <source>
        <dbReference type="ARBA" id="ARBA00022989"/>
    </source>
</evidence>
<evidence type="ECO:0000256" key="3">
    <source>
        <dbReference type="ARBA" id="ARBA00007166"/>
    </source>
</evidence>
<dbReference type="Gene3D" id="1.10.890.20">
    <property type="match status" value="2"/>
</dbReference>
<comment type="caution">
    <text evidence="17">The sequence shown here is derived from an EMBL/GenBank/DDBJ whole genome shotgun (WGS) entry which is preliminary data.</text>
</comment>
<evidence type="ECO:0000256" key="10">
    <source>
        <dbReference type="ARBA" id="ARBA00023241"/>
    </source>
</evidence>
<keyword evidence="5" id="KW-0732">Signal</keyword>
<evidence type="ECO:0000256" key="9">
    <source>
        <dbReference type="ARBA" id="ARBA00023235"/>
    </source>
</evidence>
<dbReference type="Pfam" id="PF12819">
    <property type="entry name" value="Malectin_like"/>
    <property type="match status" value="2"/>
</dbReference>
<evidence type="ECO:0000256" key="14">
    <source>
        <dbReference type="SAM" id="Phobius"/>
    </source>
</evidence>
<comment type="function">
    <text evidence="11">Catalyzes the intramolecular cyclization of bicyclic chalcones into tricyclic (S)-flavanones. Responsible for the isomerization of 4,2',4',6'-tetrahydroxychalcone (also termed chalcone) into naringenin.</text>
</comment>
<evidence type="ECO:0000256" key="11">
    <source>
        <dbReference type="ARBA" id="ARBA00025429"/>
    </source>
</evidence>
<dbReference type="InterPro" id="IPR016089">
    <property type="entry name" value="Chalcone_isomerase_bundle_sf"/>
</dbReference>
<gene>
    <name evidence="17" type="ORF">GH714_035011</name>
</gene>
<proteinExistence type="inferred from homology"/>
<evidence type="ECO:0000256" key="12">
    <source>
        <dbReference type="ARBA" id="ARBA00034056"/>
    </source>
</evidence>
<keyword evidence="10" id="KW-0284">Flavonoid biosynthesis</keyword>
<dbReference type="Gene3D" id="2.60.120.430">
    <property type="entry name" value="Galactose-binding lectin"/>
    <property type="match status" value="2"/>
</dbReference>
<dbReference type="InterPro" id="IPR044164">
    <property type="entry name" value="CFI"/>
</dbReference>
<dbReference type="PANTHER" id="PTHR28039">
    <property type="entry name" value="CHALCONE--FLAVONONE ISOMERASE 1-RELATED"/>
    <property type="match status" value="1"/>
</dbReference>
<feature type="domain" description="Malectin-like" evidence="16">
    <location>
        <begin position="709"/>
        <end position="1058"/>
    </location>
</feature>
<evidence type="ECO:0000256" key="13">
    <source>
        <dbReference type="RuleBase" id="RU361158"/>
    </source>
</evidence>
<keyword evidence="4 14" id="KW-0812">Transmembrane</keyword>
<dbReference type="Pfam" id="PF02431">
    <property type="entry name" value="Chalcone"/>
    <property type="match status" value="2"/>
</dbReference>
<keyword evidence="7 14" id="KW-0472">Membrane</keyword>
<dbReference type="InterPro" id="IPR016088">
    <property type="entry name" value="Chalcone_isomerase_3-sand"/>
</dbReference>
<dbReference type="EMBL" id="JAAGAX010000013">
    <property type="protein sequence ID" value="KAF2295901.1"/>
    <property type="molecule type" value="Genomic_DNA"/>
</dbReference>
<evidence type="ECO:0000259" key="16">
    <source>
        <dbReference type="Pfam" id="PF12819"/>
    </source>
</evidence>
<keyword evidence="8" id="KW-0325">Glycoprotein</keyword>
<dbReference type="Gene3D" id="1.10.510.10">
    <property type="entry name" value="Transferase(Phosphotransferase) domain 1"/>
    <property type="match status" value="1"/>
</dbReference>
<protein>
    <recommendedName>
        <fullName evidence="13">Chalcone-flavonone isomerase family protein</fullName>
    </recommendedName>
</protein>
<keyword evidence="6 14" id="KW-1133">Transmembrane helix</keyword>
<dbReference type="GO" id="GO:0009813">
    <property type="term" value="P:flavonoid biosynthetic process"/>
    <property type="evidence" value="ECO:0007669"/>
    <property type="project" value="UniProtKB-UniPathway"/>
</dbReference>
<dbReference type="Gene3D" id="3.50.70.10">
    <property type="match status" value="2"/>
</dbReference>
<accession>A0A6A6L3I2</accession>
<evidence type="ECO:0000256" key="2">
    <source>
        <dbReference type="ARBA" id="ARBA00004966"/>
    </source>
</evidence>